<name>A0A1V3JT89_9PAST</name>
<evidence type="ECO:0000259" key="1">
    <source>
        <dbReference type="Pfam" id="PF09994"/>
    </source>
</evidence>
<sequence>MTCQVIRVGVFFDGTGNNLSNDEAGRSKNGVSNIGKLYRLYRDGERFEGQKITECEVTVKAIYIEGVGTKNGEDDYSTGGAFGALGGQRIRRAITQVKAIFAKYPAREYQQQIDVFGFSRGAAMARDFINSLANEEVKLKYQIKFVGIFDTVGSFGYPGNDQNWKPKTDKYTETDLLIEDKFGMKAPEKYFEPYNFNLSPKSAEQIVHFVAMDEYRKNFPLTDTNGVGLTYEFIGAHSDVGGGYAKIEKEKIAVMGLNKSEAELTAPNKYGIQIGENWTCYSLDDLVDDELPYCNGTRTITDDLQKVALVAMHRLALRAGVPFKESIKSLYPDIPEYDPAEMASLNWTQELQDYFAVAVENISELRDFLNEGEKLNNGAKGELRTDRNIPHLKILAKYGHNSSGIFKGDIYRPAPLGFYPRIYNFTAEDIAKSPINRVKDVPKRNVFHNNVKQAIVKA</sequence>
<proteinExistence type="predicted"/>
<dbReference type="RefSeq" id="WP_077422860.1">
    <property type="nucleotide sequence ID" value="NZ_MLHQ01000004.1"/>
</dbReference>
<dbReference type="Proteomes" id="UP000188602">
    <property type="component" value="Unassembled WGS sequence"/>
</dbReference>
<dbReference type="Pfam" id="PF09994">
    <property type="entry name" value="T6SS_Tle1-like_cat"/>
    <property type="match status" value="2"/>
</dbReference>
<evidence type="ECO:0000313" key="2">
    <source>
        <dbReference type="EMBL" id="OOF59993.1"/>
    </source>
</evidence>
<reference evidence="2 3" key="1">
    <citation type="submission" date="2016-10" db="EMBL/GenBank/DDBJ databases">
        <title>Rodentibacter gen. nov. and new species.</title>
        <authorList>
            <person name="Christensen H."/>
        </authorList>
    </citation>
    <scope>NUCLEOTIDE SEQUENCE [LARGE SCALE GENOMIC DNA]</scope>
    <source>
        <strain evidence="2 3">Ac151</strain>
    </source>
</reference>
<keyword evidence="3" id="KW-1185">Reference proteome</keyword>
<gene>
    <name evidence="2" type="ORF">BKL49_01400</name>
</gene>
<dbReference type="OrthoDB" id="4378831at2"/>
<accession>A0A1V3JT89</accession>
<organism evidence="2 3">
    <name type="scientific">Rodentibacter myodis</name>
    <dbReference type="NCBI Taxonomy" id="1907939"/>
    <lineage>
        <taxon>Bacteria</taxon>
        <taxon>Pseudomonadati</taxon>
        <taxon>Pseudomonadota</taxon>
        <taxon>Gammaproteobacteria</taxon>
        <taxon>Pasteurellales</taxon>
        <taxon>Pasteurellaceae</taxon>
        <taxon>Rodentibacter</taxon>
    </lineage>
</organism>
<dbReference type="AlphaFoldDB" id="A0A1V3JT89"/>
<dbReference type="EMBL" id="MLHQ01000004">
    <property type="protein sequence ID" value="OOF59993.1"/>
    <property type="molecule type" value="Genomic_DNA"/>
</dbReference>
<feature type="domain" description="T6SS Phospholipase effector Tle1-like catalytic" evidence="1">
    <location>
        <begin position="10"/>
        <end position="127"/>
    </location>
</feature>
<dbReference type="PANTHER" id="PTHR33840">
    <property type="match status" value="1"/>
</dbReference>
<evidence type="ECO:0000313" key="3">
    <source>
        <dbReference type="Proteomes" id="UP000188602"/>
    </source>
</evidence>
<comment type="caution">
    <text evidence="2">The sequence shown here is derived from an EMBL/GenBank/DDBJ whole genome shotgun (WGS) entry which is preliminary data.</text>
</comment>
<dbReference type="InterPro" id="IPR018712">
    <property type="entry name" value="Tle1-like_cat"/>
</dbReference>
<feature type="domain" description="T6SS Phospholipase effector Tle1-like catalytic" evidence="1">
    <location>
        <begin position="135"/>
        <end position="253"/>
    </location>
</feature>
<dbReference type="STRING" id="1907939.BKL49_01400"/>
<protein>
    <recommendedName>
        <fullName evidence="1">T6SS Phospholipase effector Tle1-like catalytic domain-containing protein</fullName>
    </recommendedName>
</protein>
<dbReference type="PANTHER" id="PTHR33840:SF1">
    <property type="entry name" value="TLE1 PHOSPHOLIPASE DOMAIN-CONTAINING PROTEIN"/>
    <property type="match status" value="1"/>
</dbReference>